<dbReference type="InterPro" id="IPR002937">
    <property type="entry name" value="Amino_oxidase"/>
</dbReference>
<dbReference type="FunFam" id="1.10.405.20:FF:000001">
    <property type="entry name" value="Amine oxidase"/>
    <property type="match status" value="1"/>
</dbReference>
<feature type="domain" description="Amine oxidase" evidence="1">
    <location>
        <begin position="10"/>
        <end position="290"/>
    </location>
</feature>
<protein>
    <submittedName>
        <fullName evidence="2">Putative Flavin-containing amine oxidase</fullName>
    </submittedName>
</protein>
<proteinExistence type="predicted"/>
<dbReference type="eggNOG" id="COG2907">
    <property type="taxonomic scope" value="Bacteria"/>
</dbReference>
<dbReference type="Pfam" id="PF01593">
    <property type="entry name" value="Amino_oxidase"/>
    <property type="match status" value="1"/>
</dbReference>
<dbReference type="Proteomes" id="UP000001660">
    <property type="component" value="Chromosome"/>
</dbReference>
<reference evidence="2 3" key="1">
    <citation type="journal article" date="2010" name="Proc. Natl. Acad. Sci. U.S.A.">
        <title>A Nitrospira metagenome illuminates the physiology and evolution of globally important nitrite-oxidizing bacteria.</title>
        <authorList>
            <person name="Lucker S."/>
            <person name="Wagner M."/>
            <person name="Maixner F."/>
            <person name="Pelletier E."/>
            <person name="Koch H."/>
            <person name="Vacherie B."/>
            <person name="Rattei T."/>
            <person name="Sinninghe Damste J."/>
            <person name="Spieck E."/>
            <person name="Le Paslier D."/>
            <person name="Daims H."/>
        </authorList>
    </citation>
    <scope>NUCLEOTIDE SEQUENCE [LARGE SCALE GENOMIC DNA]</scope>
</reference>
<dbReference type="KEGG" id="nde:NIDE0210"/>
<name>D8P9T4_9BACT</name>
<gene>
    <name evidence="2" type="ORF">NIDE0210</name>
</gene>
<organism evidence="2 3">
    <name type="scientific">Nitrospira defluvii</name>
    <dbReference type="NCBI Taxonomy" id="330214"/>
    <lineage>
        <taxon>Bacteria</taxon>
        <taxon>Pseudomonadati</taxon>
        <taxon>Nitrospirota</taxon>
        <taxon>Nitrospiria</taxon>
        <taxon>Nitrospirales</taxon>
        <taxon>Nitrospiraceae</taxon>
        <taxon>Nitrospira</taxon>
    </lineage>
</organism>
<evidence type="ECO:0000259" key="1">
    <source>
        <dbReference type="Pfam" id="PF01593"/>
    </source>
</evidence>
<dbReference type="InterPro" id="IPR036188">
    <property type="entry name" value="FAD/NAD-bd_sf"/>
</dbReference>
<dbReference type="PANTHER" id="PTHR42923">
    <property type="entry name" value="PROTOPORPHYRINOGEN OXIDASE"/>
    <property type="match status" value="1"/>
</dbReference>
<dbReference type="Gene3D" id="3.50.50.60">
    <property type="entry name" value="FAD/NAD(P)-binding domain"/>
    <property type="match status" value="1"/>
</dbReference>
<dbReference type="SUPFAM" id="SSF51905">
    <property type="entry name" value="FAD/NAD(P)-binding domain"/>
    <property type="match status" value="1"/>
</dbReference>
<dbReference type="Gene3D" id="1.10.405.20">
    <property type="match status" value="1"/>
</dbReference>
<dbReference type="InterPro" id="IPR050464">
    <property type="entry name" value="Zeta_carotene_desat/Oxidored"/>
</dbReference>
<dbReference type="HOGENOM" id="CLU_028123_1_0_0"/>
<accession>D8P9T4</accession>
<dbReference type="PANTHER" id="PTHR42923:SF17">
    <property type="entry name" value="AMINE OXIDASE DOMAIN-CONTAINING PROTEIN"/>
    <property type="match status" value="1"/>
</dbReference>
<dbReference type="AlphaFoldDB" id="D8P9T4"/>
<sequence>MKLAIVGTGIAGMTAAHVLHRDHDLTIFEAGAYIGGHTNTVDVDLQGTTYAIDTGFIVFNDWTYPNFVALLDRLGVASQPSDMSFSVRCEETGLEYNGTSLNSLFAQRRNLLRPSFYRMIRDILRFNRESLELLDEPGPGPSLGAYLEQNRYSPTFIRHYIVPMAGAIWSAGRATMQEFPARYLVQFFKNHGMLSVDARPTWRVITGGSRQYVERLVRPFRDRIRLQSPVESVTRYADRVEVRGCDPRGIHRTESFDGVLLACHSDQALALLADPSPLEKEILGAIRYQPNEAVLHVDRSLLPRRHLAWAAWNYHLVPNPPDHALVTYHMNRLQGLSAPCDFCVTLNHTEAIDPATILKRITYHHPVFSPEAIAAQQRHGEINGRRRTWYCGAYWGFGFHEDGVKSAMTACQALTAGQA</sequence>
<evidence type="ECO:0000313" key="3">
    <source>
        <dbReference type="Proteomes" id="UP000001660"/>
    </source>
</evidence>
<dbReference type="Gene3D" id="3.30.70.1990">
    <property type="match status" value="1"/>
</dbReference>
<dbReference type="OrthoDB" id="20837at2"/>
<dbReference type="STRING" id="330214.NIDE0210"/>
<keyword evidence="3" id="KW-1185">Reference proteome</keyword>
<evidence type="ECO:0000313" key="2">
    <source>
        <dbReference type="EMBL" id="CBK39993.1"/>
    </source>
</evidence>
<dbReference type="GO" id="GO:0016491">
    <property type="term" value="F:oxidoreductase activity"/>
    <property type="evidence" value="ECO:0007669"/>
    <property type="project" value="InterPro"/>
</dbReference>
<dbReference type="EMBL" id="FP929003">
    <property type="protein sequence ID" value="CBK39993.1"/>
    <property type="molecule type" value="Genomic_DNA"/>
</dbReference>